<protein>
    <recommendedName>
        <fullName evidence="5">DNA polymerase III subunits gamma and tau</fullName>
    </recommendedName>
</protein>
<keyword evidence="2" id="KW-0812">Transmembrane</keyword>
<evidence type="ECO:0000256" key="2">
    <source>
        <dbReference type="SAM" id="Phobius"/>
    </source>
</evidence>
<dbReference type="Proteomes" id="UP000282297">
    <property type="component" value="Chromosome"/>
</dbReference>
<dbReference type="RefSeq" id="WP_124784657.1">
    <property type="nucleotide sequence ID" value="NZ_CP034171.1"/>
</dbReference>
<feature type="region of interest" description="Disordered" evidence="1">
    <location>
        <begin position="24"/>
        <end position="46"/>
    </location>
</feature>
<keyword evidence="2" id="KW-0472">Membrane</keyword>
<dbReference type="EMBL" id="CP034171">
    <property type="protein sequence ID" value="AZI20454.1"/>
    <property type="molecule type" value="Genomic_DNA"/>
</dbReference>
<evidence type="ECO:0008006" key="5">
    <source>
        <dbReference type="Google" id="ProtNLM"/>
    </source>
</evidence>
<feature type="compositionally biased region" description="Basic and acidic residues" evidence="1">
    <location>
        <begin position="36"/>
        <end position="46"/>
    </location>
</feature>
<reference evidence="4" key="1">
    <citation type="submission" date="2018-11" db="EMBL/GenBank/DDBJ databases">
        <title>Proposal to divide the Flavobacteriaceae and reorganize its genera based on Amino Acid Identity values calculated from whole genome sequences.</title>
        <authorList>
            <person name="Nicholson A.C."/>
            <person name="Gulvik C.A."/>
            <person name="Whitney A.M."/>
            <person name="Humrighouse B.W."/>
            <person name="Bell M."/>
            <person name="Holmes B."/>
            <person name="Steigerwalt A.B."/>
            <person name="Villarma A."/>
            <person name="Sheth M."/>
            <person name="Batra D."/>
            <person name="Pryor J."/>
            <person name="Bernardet J.-F."/>
            <person name="Hugo C."/>
            <person name="Kampfer P."/>
            <person name="Newman J.D."/>
            <person name="McQuiston J.R."/>
        </authorList>
    </citation>
    <scope>NUCLEOTIDE SEQUENCE [LARGE SCALE GENOMIC DNA]</scope>
    <source>
        <strain evidence="4">H4753</strain>
    </source>
</reference>
<feature type="transmembrane region" description="Helical" evidence="2">
    <location>
        <begin position="148"/>
        <end position="170"/>
    </location>
</feature>
<dbReference type="AlphaFoldDB" id="A0A3G8WQI9"/>
<organism evidence="3 4">
    <name type="scientific">Chryseobacterium taklimakanense</name>
    <dbReference type="NCBI Taxonomy" id="536441"/>
    <lineage>
        <taxon>Bacteria</taxon>
        <taxon>Pseudomonadati</taxon>
        <taxon>Bacteroidota</taxon>
        <taxon>Flavobacteriia</taxon>
        <taxon>Flavobacteriales</taxon>
        <taxon>Weeksellaceae</taxon>
        <taxon>Chryseobacterium group</taxon>
        <taxon>Chryseobacterium</taxon>
    </lineage>
</organism>
<accession>A0A3G8WQI9</accession>
<proteinExistence type="predicted"/>
<sequence length="177" mass="20796">MQKASAPIANGRKPSKFSIAEALNKKEEAEETVSSETKEEDLPTNHFTETDLRNEWALFLEEIRKNDILVYSAINGFRMSKIDEDTIRVNYPSDTAKAEFDKVQADFFNHFKRKANHHRIKVEYKMDTALKVEIITKRGLFEKMAEKILFFGIWTISLSLIFPNYFLYLYKFFITTF</sequence>
<keyword evidence="2" id="KW-1133">Transmembrane helix</keyword>
<evidence type="ECO:0000313" key="3">
    <source>
        <dbReference type="EMBL" id="AZI20454.1"/>
    </source>
</evidence>
<evidence type="ECO:0000313" key="4">
    <source>
        <dbReference type="Proteomes" id="UP000282297"/>
    </source>
</evidence>
<gene>
    <name evidence="3" type="ORF">EIH08_06770</name>
</gene>
<evidence type="ECO:0000256" key="1">
    <source>
        <dbReference type="SAM" id="MobiDB-lite"/>
    </source>
</evidence>
<name>A0A3G8WQI9_9FLAO</name>